<comment type="caution">
    <text evidence="1">The sequence shown here is derived from an EMBL/GenBank/DDBJ whole genome shotgun (WGS) entry which is preliminary data.</text>
</comment>
<protein>
    <submittedName>
        <fullName evidence="1">Uncharacterized protein</fullName>
    </submittedName>
</protein>
<accession>A0AAQ4E2W0</accession>
<proteinExistence type="predicted"/>
<dbReference type="Proteomes" id="UP001321473">
    <property type="component" value="Unassembled WGS sequence"/>
</dbReference>
<organism evidence="1 2">
    <name type="scientific">Amblyomma americanum</name>
    <name type="common">Lone star tick</name>
    <dbReference type="NCBI Taxonomy" id="6943"/>
    <lineage>
        <taxon>Eukaryota</taxon>
        <taxon>Metazoa</taxon>
        <taxon>Ecdysozoa</taxon>
        <taxon>Arthropoda</taxon>
        <taxon>Chelicerata</taxon>
        <taxon>Arachnida</taxon>
        <taxon>Acari</taxon>
        <taxon>Parasitiformes</taxon>
        <taxon>Ixodida</taxon>
        <taxon>Ixodoidea</taxon>
        <taxon>Ixodidae</taxon>
        <taxon>Amblyomminae</taxon>
        <taxon>Amblyomma</taxon>
    </lineage>
</organism>
<name>A0AAQ4E2W0_AMBAM</name>
<keyword evidence="2" id="KW-1185">Reference proteome</keyword>
<evidence type="ECO:0000313" key="2">
    <source>
        <dbReference type="Proteomes" id="UP001321473"/>
    </source>
</evidence>
<gene>
    <name evidence="1" type="ORF">V5799_014490</name>
</gene>
<sequence>MDETCESRDRNEFSWRLKSLRPVQRQPTLNFDDRYKLSQREAELLDRVRFEDCVVALATVQLQRQLFLAAIYAERSQRAVIIGERISEDDDFCTSLDALLPVDVHVLHSASRSRDSLDGVYLVEPDLCATCLDDGISWSNDIPLVIIRDVQRYLDPNHPYRKIIASFIESRRRKASSKTRLLAVVEKLDVCDLDTLESELKSLRTPLNLTCCLGTSARPYVKDVVIEVRLVRLHHHSLDTSKLPWLDEWKLQSVGAALREWGIMTARSQAQKVVAGRPPAELRDFLSQYKRLLIKAKAKAVLDCVQGRSVALVSTIACRIALKHEIRAQKSGALIGDPRNAAIDSPAVLVATMVDVSTLAGYFWNAVLLCDVPAGVDCDELFRKAHRKIAVATEPEWMSWEQALKLYDDVEEVLQRVNA</sequence>
<dbReference type="AlphaFoldDB" id="A0AAQ4E2W0"/>
<reference evidence="1 2" key="1">
    <citation type="journal article" date="2023" name="Arcadia Sci">
        <title>De novo assembly of a long-read Amblyomma americanum tick genome.</title>
        <authorList>
            <person name="Chou S."/>
            <person name="Poskanzer K.E."/>
            <person name="Rollins M."/>
            <person name="Thuy-Boun P.S."/>
        </authorList>
    </citation>
    <scope>NUCLEOTIDE SEQUENCE [LARGE SCALE GENOMIC DNA]</scope>
    <source>
        <strain evidence="1">F_SG_1</strain>
        <tissue evidence="1">Salivary glands</tissue>
    </source>
</reference>
<dbReference type="EMBL" id="JARKHS020023168">
    <property type="protein sequence ID" value="KAK8769045.1"/>
    <property type="molecule type" value="Genomic_DNA"/>
</dbReference>
<evidence type="ECO:0000313" key="1">
    <source>
        <dbReference type="EMBL" id="KAK8769045.1"/>
    </source>
</evidence>